<evidence type="ECO:0000256" key="8">
    <source>
        <dbReference type="RuleBase" id="RU362101"/>
    </source>
</evidence>
<feature type="transmembrane region" description="Helical" evidence="8">
    <location>
        <begin position="212"/>
        <end position="232"/>
    </location>
</feature>
<accession>F8IEX7</accession>
<evidence type="ECO:0000256" key="2">
    <source>
        <dbReference type="ARBA" id="ARBA00010892"/>
    </source>
</evidence>
<dbReference type="GO" id="GO:0005886">
    <property type="term" value="C:plasma membrane"/>
    <property type="evidence" value="ECO:0007669"/>
    <property type="project" value="UniProtKB-SubCell"/>
</dbReference>
<dbReference type="Proteomes" id="UP000000292">
    <property type="component" value="Chromosome"/>
</dbReference>
<evidence type="ECO:0000256" key="6">
    <source>
        <dbReference type="ARBA" id="ARBA00022989"/>
    </source>
</evidence>
<dbReference type="STRING" id="1048834.TC41_0803"/>
<name>F8IEX7_ALIAT</name>
<feature type="transmembrane region" description="Helical" evidence="8">
    <location>
        <begin position="78"/>
        <end position="102"/>
    </location>
</feature>
<organism evidence="9 10">
    <name type="scientific">Alicyclobacillus acidocaldarius (strain Tc-4-1)</name>
    <name type="common">Bacillus acidocaldarius</name>
    <dbReference type="NCBI Taxonomy" id="1048834"/>
    <lineage>
        <taxon>Bacteria</taxon>
        <taxon>Bacillati</taxon>
        <taxon>Bacillota</taxon>
        <taxon>Bacilli</taxon>
        <taxon>Bacillales</taxon>
        <taxon>Alicyclobacillaceae</taxon>
        <taxon>Alicyclobacillus</taxon>
    </lineage>
</organism>
<dbReference type="KEGG" id="aad:TC41_0803"/>
<dbReference type="PATRIC" id="fig|1048834.4.peg.760"/>
<keyword evidence="4" id="KW-0533">Nickel</keyword>
<dbReference type="EMBL" id="CP002902">
    <property type="protein sequence ID" value="AEJ42760.1"/>
    <property type="molecule type" value="Genomic_DNA"/>
</dbReference>
<evidence type="ECO:0000313" key="9">
    <source>
        <dbReference type="EMBL" id="AEJ42760.1"/>
    </source>
</evidence>
<evidence type="ECO:0000256" key="3">
    <source>
        <dbReference type="ARBA" id="ARBA00022448"/>
    </source>
</evidence>
<keyword evidence="5 8" id="KW-0812">Transmembrane</keyword>
<evidence type="ECO:0000256" key="4">
    <source>
        <dbReference type="ARBA" id="ARBA00022596"/>
    </source>
</evidence>
<evidence type="ECO:0000313" key="10">
    <source>
        <dbReference type="Proteomes" id="UP000000292"/>
    </source>
</evidence>
<sequence length="334" mass="35513">MIVKRTLIRLAGGIALLHAVALAMLALGAWHHPALMGLGAVAYTLGMRHAFDADHIAAIDNTVRKLRQDGVDGTSVGFFFSMGHSTVVCLMAIATAFAVRAAERSLPTLENIGGYVGTVVSAGFLFIIGLVNLVILLQLVRHWRGHRLGSPSPAEVEQLLQSRGFIYRMTGRLFRLVRRSSDIYPIGFLFGLGFDTASEIALLAISAGAAKSALPAVGILALPLLFASGMSLFDTADGAWMCSAYGVALASPVRRLSYNVLTTGLSVFVALSIGALEAAQVLTQSVGWTRGFWGWLQNLDLGPIGMAIVAIFVALFVTSYVIWARIPPSAGQET</sequence>
<evidence type="ECO:0000256" key="7">
    <source>
        <dbReference type="ARBA" id="ARBA00023136"/>
    </source>
</evidence>
<keyword evidence="3 8" id="KW-0813">Transport</keyword>
<dbReference type="PANTHER" id="PTHR31611">
    <property type="entry name" value="HIGH-AFFINITY NICKEL TRANSPORT PROTEIN NIC1"/>
    <property type="match status" value="1"/>
</dbReference>
<comment type="subcellular location">
    <subcellularLocation>
        <location evidence="8">Cell membrane</location>
        <topology evidence="8">Multi-pass membrane protein</topology>
    </subcellularLocation>
    <subcellularLocation>
        <location evidence="1">Endomembrane system</location>
        <topology evidence="1">Multi-pass membrane protein</topology>
    </subcellularLocation>
</comment>
<dbReference type="RefSeq" id="WP_014463661.1">
    <property type="nucleotide sequence ID" value="NC_017167.1"/>
</dbReference>
<proteinExistence type="inferred from homology"/>
<evidence type="ECO:0000256" key="5">
    <source>
        <dbReference type="ARBA" id="ARBA00022692"/>
    </source>
</evidence>
<dbReference type="PANTHER" id="PTHR31611:SF0">
    <property type="entry name" value="HIGH-AFFINITY NICKEL TRANSPORT PROTEIN NIC1"/>
    <property type="match status" value="1"/>
</dbReference>
<feature type="transmembrane region" description="Helical" evidence="8">
    <location>
        <begin position="7"/>
        <end position="30"/>
    </location>
</feature>
<feature type="transmembrane region" description="Helical" evidence="8">
    <location>
        <begin position="260"/>
        <end position="282"/>
    </location>
</feature>
<reference evidence="10" key="2">
    <citation type="submission" date="2011-06" db="EMBL/GenBank/DDBJ databases">
        <title>The complete genome sequence of Alicyclobacillus acidocaldarius sp. Tc-4-1.</title>
        <authorList>
            <person name="Chen Y."/>
            <person name="He Y."/>
            <person name="Dong Z."/>
            <person name="Hu S."/>
        </authorList>
    </citation>
    <scope>NUCLEOTIDE SEQUENCE [LARGE SCALE GENOMIC DNA]</scope>
    <source>
        <strain evidence="10">Tc-4-1</strain>
    </source>
</reference>
<protein>
    <recommendedName>
        <fullName evidence="8">Nickel/cobalt efflux system</fullName>
    </recommendedName>
</protein>
<feature type="transmembrane region" description="Helical" evidence="8">
    <location>
        <begin position="302"/>
        <end position="323"/>
    </location>
</feature>
<reference evidence="9 10" key="1">
    <citation type="journal article" date="2011" name="J. Bacteriol.">
        <title>Complete Genome Sequence of Alicyclobacillus acidocaldarius Strain Tc-4-1.</title>
        <authorList>
            <person name="Chen Y."/>
            <person name="He Y."/>
            <person name="Zhang B."/>
            <person name="Yang J."/>
            <person name="Li W."/>
            <person name="Dong Z."/>
            <person name="Hu S."/>
        </authorList>
    </citation>
    <scope>NUCLEOTIDE SEQUENCE [LARGE SCALE GENOMIC DNA]</scope>
    <source>
        <strain evidence="9 10">Tc-4-1</strain>
    </source>
</reference>
<dbReference type="eggNOG" id="COG3376">
    <property type="taxonomic scope" value="Bacteria"/>
</dbReference>
<dbReference type="InterPro" id="IPR011541">
    <property type="entry name" value="Ni/Co_transpt_high_affinity"/>
</dbReference>
<keyword evidence="6 8" id="KW-1133">Transmembrane helix</keyword>
<dbReference type="AlphaFoldDB" id="F8IEX7"/>
<feature type="transmembrane region" description="Helical" evidence="8">
    <location>
        <begin position="183"/>
        <end position="205"/>
    </location>
</feature>
<dbReference type="HOGENOM" id="CLU_036094_2_0_9"/>
<dbReference type="NCBIfam" id="TIGR00802">
    <property type="entry name" value="nico"/>
    <property type="match status" value="1"/>
</dbReference>
<dbReference type="GO" id="GO:0012505">
    <property type="term" value="C:endomembrane system"/>
    <property type="evidence" value="ECO:0007669"/>
    <property type="project" value="UniProtKB-SubCell"/>
</dbReference>
<gene>
    <name evidence="9" type="primary">nixA</name>
    <name evidence="9" type="ordered locus">TC41_0803</name>
</gene>
<feature type="transmembrane region" description="Helical" evidence="8">
    <location>
        <begin position="114"/>
        <end position="140"/>
    </location>
</feature>
<dbReference type="GO" id="GO:0015099">
    <property type="term" value="F:nickel cation transmembrane transporter activity"/>
    <property type="evidence" value="ECO:0007669"/>
    <property type="project" value="UniProtKB-UniRule"/>
</dbReference>
<evidence type="ECO:0000256" key="1">
    <source>
        <dbReference type="ARBA" id="ARBA00004127"/>
    </source>
</evidence>
<comment type="similarity">
    <text evidence="2 8">Belongs to the NiCoT transporter (TC 2.A.52) family.</text>
</comment>
<dbReference type="InterPro" id="IPR004688">
    <property type="entry name" value="Ni/Co_transpt"/>
</dbReference>
<keyword evidence="7 8" id="KW-0472">Membrane</keyword>
<dbReference type="Pfam" id="PF03824">
    <property type="entry name" value="NicO"/>
    <property type="match status" value="1"/>
</dbReference>